<organism evidence="2 3">
    <name type="scientific">Koribacter versatilis (strain Ellin345)</name>
    <dbReference type="NCBI Taxonomy" id="204669"/>
    <lineage>
        <taxon>Bacteria</taxon>
        <taxon>Pseudomonadati</taxon>
        <taxon>Acidobacteriota</taxon>
        <taxon>Terriglobia</taxon>
        <taxon>Terriglobales</taxon>
        <taxon>Candidatus Korobacteraceae</taxon>
        <taxon>Candidatus Korobacter</taxon>
    </lineage>
</organism>
<evidence type="ECO:0008006" key="4">
    <source>
        <dbReference type="Google" id="ProtNLM"/>
    </source>
</evidence>
<dbReference type="RefSeq" id="WP_011521734.1">
    <property type="nucleotide sequence ID" value="NC_008009.1"/>
</dbReference>
<dbReference type="EMBL" id="CP000360">
    <property type="protein sequence ID" value="ABF39932.1"/>
    <property type="molecule type" value="Genomic_DNA"/>
</dbReference>
<sequence length="256" mass="28659">MIRNAIAILRSGRVLGLHLVGNALLLVAASLWLLLPEAHVWQLIITGVCALAILFLALWLHTSTLEYAANPGPENFRIAFRPSFLRMLWLFLGVAVLFLLMWYVDRLTDRQYQIADYLYAKMPPSLRPKDGASVYYARLGVIISIVFWFLLPSLMLPLIAARVIGARVRAGLKTLIRWRYWLAMIVTVCVGVWLTTVLLNWKPGKSLSAQEGSLIFRMALGYLLATTSWLTTAGLLGYFVRTNSDIVGNSAPEPAK</sequence>
<evidence type="ECO:0000313" key="2">
    <source>
        <dbReference type="EMBL" id="ABF39932.1"/>
    </source>
</evidence>
<proteinExistence type="predicted"/>
<feature type="transmembrane region" description="Helical" evidence="1">
    <location>
        <begin position="219"/>
        <end position="240"/>
    </location>
</feature>
<name>Q1IT68_KORVE</name>
<protein>
    <recommendedName>
        <fullName evidence="4">Transmembrane protein</fullName>
    </recommendedName>
</protein>
<dbReference type="HOGENOM" id="CLU_1084960_0_0_0"/>
<dbReference type="EnsemblBacteria" id="ABF39932">
    <property type="protein sequence ID" value="ABF39932"/>
    <property type="gene ID" value="Acid345_0929"/>
</dbReference>
<gene>
    <name evidence="2" type="ordered locus">Acid345_0929</name>
</gene>
<dbReference type="OrthoDB" id="9844026at2"/>
<keyword evidence="1" id="KW-0472">Membrane</keyword>
<feature type="transmembrane region" description="Helical" evidence="1">
    <location>
        <begin position="83"/>
        <end position="104"/>
    </location>
</feature>
<accession>Q1IT68</accession>
<dbReference type="Proteomes" id="UP000002432">
    <property type="component" value="Chromosome"/>
</dbReference>
<keyword evidence="3" id="KW-1185">Reference proteome</keyword>
<reference evidence="2 3" key="1">
    <citation type="journal article" date="2009" name="Appl. Environ. Microbiol.">
        <title>Three genomes from the phylum Acidobacteria provide insight into the lifestyles of these microorganisms in soils.</title>
        <authorList>
            <person name="Ward N.L."/>
            <person name="Challacombe J.F."/>
            <person name="Janssen P.H."/>
            <person name="Henrissat B."/>
            <person name="Coutinho P.M."/>
            <person name="Wu M."/>
            <person name="Xie G."/>
            <person name="Haft D.H."/>
            <person name="Sait M."/>
            <person name="Badger J."/>
            <person name="Barabote R.D."/>
            <person name="Bradley B."/>
            <person name="Brettin T.S."/>
            <person name="Brinkac L.M."/>
            <person name="Bruce D."/>
            <person name="Creasy T."/>
            <person name="Daugherty S.C."/>
            <person name="Davidsen T.M."/>
            <person name="DeBoy R.T."/>
            <person name="Detter J.C."/>
            <person name="Dodson R.J."/>
            <person name="Durkin A.S."/>
            <person name="Ganapathy A."/>
            <person name="Gwinn-Giglio M."/>
            <person name="Han C.S."/>
            <person name="Khouri H."/>
            <person name="Kiss H."/>
            <person name="Kothari S.P."/>
            <person name="Madupu R."/>
            <person name="Nelson K.E."/>
            <person name="Nelson W.C."/>
            <person name="Paulsen I."/>
            <person name="Penn K."/>
            <person name="Ren Q."/>
            <person name="Rosovitz M.J."/>
            <person name="Selengut J.D."/>
            <person name="Shrivastava S."/>
            <person name="Sullivan S.A."/>
            <person name="Tapia R."/>
            <person name="Thompson L.S."/>
            <person name="Watkins K.L."/>
            <person name="Yang Q."/>
            <person name="Yu C."/>
            <person name="Zafar N."/>
            <person name="Zhou L."/>
            <person name="Kuske C.R."/>
        </authorList>
    </citation>
    <scope>NUCLEOTIDE SEQUENCE [LARGE SCALE GENOMIC DNA]</scope>
    <source>
        <strain evidence="2 3">Ellin345</strain>
    </source>
</reference>
<keyword evidence="1" id="KW-0812">Transmembrane</keyword>
<feature type="transmembrane region" description="Helical" evidence="1">
    <location>
        <begin position="180"/>
        <end position="199"/>
    </location>
</feature>
<dbReference type="STRING" id="204669.Acid345_0929"/>
<evidence type="ECO:0000256" key="1">
    <source>
        <dbReference type="SAM" id="Phobius"/>
    </source>
</evidence>
<keyword evidence="1" id="KW-1133">Transmembrane helix</keyword>
<evidence type="ECO:0000313" key="3">
    <source>
        <dbReference type="Proteomes" id="UP000002432"/>
    </source>
</evidence>
<dbReference type="AlphaFoldDB" id="Q1IT68"/>
<feature type="transmembrane region" description="Helical" evidence="1">
    <location>
        <begin position="12"/>
        <end position="34"/>
    </location>
</feature>
<feature type="transmembrane region" description="Helical" evidence="1">
    <location>
        <begin position="40"/>
        <end position="62"/>
    </location>
</feature>
<dbReference type="KEGG" id="aba:Acid345_0929"/>
<feature type="transmembrane region" description="Helical" evidence="1">
    <location>
        <begin position="135"/>
        <end position="159"/>
    </location>
</feature>
<dbReference type="eggNOG" id="ENOG502ZJNA">
    <property type="taxonomic scope" value="Bacteria"/>
</dbReference>